<dbReference type="Gene3D" id="3.40.50.1440">
    <property type="entry name" value="Tubulin/FtsZ, GTPase domain"/>
    <property type="match status" value="1"/>
</dbReference>
<evidence type="ECO:0000256" key="4">
    <source>
        <dbReference type="ARBA" id="ARBA00014097"/>
    </source>
</evidence>
<dbReference type="InterPro" id="IPR049942">
    <property type="entry name" value="DML1/Misato"/>
</dbReference>
<evidence type="ECO:0000256" key="5">
    <source>
        <dbReference type="ARBA" id="ARBA00022030"/>
    </source>
</evidence>
<evidence type="ECO:0000313" key="10">
    <source>
        <dbReference type="Proteomes" id="UP000189911"/>
    </source>
</evidence>
<feature type="domain" description="DML1/Misato tubulin" evidence="8">
    <location>
        <begin position="122"/>
        <end position="295"/>
    </location>
</feature>
<evidence type="ECO:0000259" key="7">
    <source>
        <dbReference type="Pfam" id="PF10644"/>
    </source>
</evidence>
<evidence type="ECO:0000256" key="6">
    <source>
        <dbReference type="ARBA" id="ARBA00023128"/>
    </source>
</evidence>
<evidence type="ECO:0000256" key="2">
    <source>
        <dbReference type="ARBA" id="ARBA00004173"/>
    </source>
</evidence>
<organism evidence="9 10">
    <name type="scientific">Lachancea nothofagi CBS 11611</name>
    <dbReference type="NCBI Taxonomy" id="1266666"/>
    <lineage>
        <taxon>Eukaryota</taxon>
        <taxon>Fungi</taxon>
        <taxon>Dikarya</taxon>
        <taxon>Ascomycota</taxon>
        <taxon>Saccharomycotina</taxon>
        <taxon>Saccharomycetes</taxon>
        <taxon>Saccharomycetales</taxon>
        <taxon>Saccharomycetaceae</taxon>
        <taxon>Lachancea</taxon>
    </lineage>
</organism>
<dbReference type="SUPFAM" id="SSF52490">
    <property type="entry name" value="Tubulin nucleotide-binding domain-like"/>
    <property type="match status" value="1"/>
</dbReference>
<evidence type="ECO:0000313" key="9">
    <source>
        <dbReference type="EMBL" id="SCV05865.1"/>
    </source>
</evidence>
<dbReference type="Pfam" id="PF14881">
    <property type="entry name" value="Tubulin_3"/>
    <property type="match status" value="1"/>
</dbReference>
<evidence type="ECO:0000256" key="1">
    <source>
        <dbReference type="ARBA" id="ARBA00003757"/>
    </source>
</evidence>
<dbReference type="Proteomes" id="UP000189911">
    <property type="component" value="Chromosome H"/>
</dbReference>
<dbReference type="InterPro" id="IPR036525">
    <property type="entry name" value="Tubulin/FtsZ_GTPase_sf"/>
</dbReference>
<dbReference type="EMBL" id="LT598447">
    <property type="protein sequence ID" value="SCV05865.1"/>
    <property type="molecule type" value="Genomic_DNA"/>
</dbReference>
<keyword evidence="10" id="KW-1185">Reference proteome</keyword>
<dbReference type="PANTHER" id="PTHR13391">
    <property type="entry name" value="MITOCHONDRIAL DISTRIBUTION REGULATOR MISATO"/>
    <property type="match status" value="1"/>
</dbReference>
<gene>
    <name evidence="9" type="ORF">LANO_0H16886G</name>
</gene>
<keyword evidence="6" id="KW-0496">Mitochondrion</keyword>
<reference evidence="10" key="1">
    <citation type="submission" date="2016-03" db="EMBL/GenBank/DDBJ databases">
        <authorList>
            <person name="Devillers Hugo."/>
        </authorList>
    </citation>
    <scope>NUCLEOTIDE SEQUENCE [LARGE SCALE GENOMIC DNA]</scope>
</reference>
<dbReference type="PANTHER" id="PTHR13391:SF0">
    <property type="entry name" value="PROTEIN MISATO HOMOLOG 1"/>
    <property type="match status" value="1"/>
</dbReference>
<protein>
    <recommendedName>
        <fullName evidence="4">Protein DML1</fullName>
    </recommendedName>
    <alternativeName>
        <fullName evidence="5">Protein dml1</fullName>
    </alternativeName>
</protein>
<accession>A0A1G4KMU8</accession>
<evidence type="ECO:0000259" key="8">
    <source>
        <dbReference type="Pfam" id="PF14881"/>
    </source>
</evidence>
<comment type="function">
    <text evidence="1">Involved in the partitioning of the mitochondrial organelle and mitochondrial DNA (mtDNA) inheritance.</text>
</comment>
<dbReference type="InterPro" id="IPR019605">
    <property type="entry name" value="Misato_II_tubulin-like"/>
</dbReference>
<feature type="domain" description="Misato Segment II tubulin-like" evidence="7">
    <location>
        <begin position="2"/>
        <end position="116"/>
    </location>
</feature>
<comment type="subcellular location">
    <subcellularLocation>
        <location evidence="2">Mitochondrion</location>
    </subcellularLocation>
</comment>
<dbReference type="GO" id="GO:0007005">
    <property type="term" value="P:mitochondrion organization"/>
    <property type="evidence" value="ECO:0007669"/>
    <property type="project" value="InterPro"/>
</dbReference>
<dbReference type="GO" id="GO:0005739">
    <property type="term" value="C:mitochondrion"/>
    <property type="evidence" value="ECO:0007669"/>
    <property type="project" value="UniProtKB-SubCell"/>
</dbReference>
<comment type="similarity">
    <text evidence="3">Belongs to the misato family.</text>
</comment>
<name>A0A1G4KMU8_9SACH</name>
<dbReference type="InterPro" id="IPR029209">
    <property type="entry name" value="DML1/Misato_tubulin"/>
</dbReference>
<sequence length="464" mass="53095">MREVISISASHRTNHLLTQFYNGQEQLLQDVDAENEPGVFLNPVVDRISKTVSYTPRALLWDAKCGTGALGTRQYENTHDYYFDPDHNPSEAKQAGVEIVQTHKKIPKSEYQVALDSNGHLPVLSDSNTRYWSDYSKLVFGPSNLNTLNDWYHDVDNPSAPDFQDLHQTYFSSYDVGYQEFKTNYCADFFDDKLHSQLESCDGLQGLNLLSEMDNGWGGFSSCLLENLRDELPKTDVISWGFNKDDALSLNQPIRSTKTKFELICNKIRSTLSIVRDSNLYFPLYSDPSLSLWRSAGCTDLLFDAVNSASSNRDAKKRTSFNHIVGLLTQGETHRNVVSKLDIEELDFSFYSRIPRQKTSGTKTYGQLFISRDPQSTIEETSTIKTYAWQPSDTIPEEYRNKTTYTASLAVTEKPRDVFKNWLNLVSRYFKYDADREELKEELGTLVNTYEEGWYDDDDSGDDL</sequence>
<dbReference type="AlphaFoldDB" id="A0A1G4KMU8"/>
<dbReference type="Pfam" id="PF10644">
    <property type="entry name" value="Misat_Tub_SegII"/>
    <property type="match status" value="1"/>
</dbReference>
<dbReference type="OrthoDB" id="271881at2759"/>
<proteinExistence type="inferred from homology"/>
<evidence type="ECO:0000256" key="3">
    <source>
        <dbReference type="ARBA" id="ARBA00008507"/>
    </source>
</evidence>